<dbReference type="OrthoDB" id="4775248at2"/>
<name>A0A176TGF1_9FLAO</name>
<evidence type="ECO:0000313" key="2">
    <source>
        <dbReference type="Proteomes" id="UP000076923"/>
    </source>
</evidence>
<comment type="caution">
    <text evidence="1">The sequence shown here is derived from an EMBL/GenBank/DDBJ whole genome shotgun (WGS) entry which is preliminary data.</text>
</comment>
<accession>A0A176TGF1</accession>
<dbReference type="Proteomes" id="UP000076923">
    <property type="component" value="Unassembled WGS sequence"/>
</dbReference>
<sequence length="318" mass="37531">MKKNFRKTPEFITNRIKVLNSDNVIIATIIKINKNQIEDLKFRNLNLQLTDNHISFKNQYIPENTVGLYSRKNIDGYKNVHKDQEKIRKLFYLGERPYYGDWKKGSFPLYSSREVYQSDDIPPRELSIATELLEETENDLKVKVSVDIILNRNDENFDEELFFVLNLLQENIHSVNVFSSETSREEYLRTLSLTWDVFPPGERNDDLERIIKGSRNLTPKRVEEIQNKYDYLVALNPVEIISGLSGMRKYFGAKFSDNLVVFENLNYGNAIYVLFENWEELSKMSRTEIQTRPADEFIRIKHTPNWQQSLERIIAGRK</sequence>
<proteinExistence type="predicted"/>
<dbReference type="EMBL" id="LVWE01000002">
    <property type="protein sequence ID" value="OAD46613.1"/>
    <property type="molecule type" value="Genomic_DNA"/>
</dbReference>
<keyword evidence="2" id="KW-1185">Reference proteome</keyword>
<protein>
    <submittedName>
        <fullName evidence="1">Uncharacterized protein</fullName>
    </submittedName>
</protein>
<gene>
    <name evidence="1" type="ORF">LPB303_01355</name>
</gene>
<dbReference type="AlphaFoldDB" id="A0A176TGF1"/>
<dbReference type="RefSeq" id="WP_068447355.1">
    <property type="nucleotide sequence ID" value="NZ_CP150660.1"/>
</dbReference>
<organism evidence="1 2">
    <name type="scientific">Polaribacter atrinae</name>
    <dbReference type="NCBI Taxonomy" id="1333662"/>
    <lineage>
        <taxon>Bacteria</taxon>
        <taxon>Pseudomonadati</taxon>
        <taxon>Bacteroidota</taxon>
        <taxon>Flavobacteriia</taxon>
        <taxon>Flavobacteriales</taxon>
        <taxon>Flavobacteriaceae</taxon>
    </lineage>
</organism>
<reference evidence="1 2" key="1">
    <citation type="submission" date="2016-02" db="EMBL/GenBank/DDBJ databases">
        <title>Draft genome sequence of Polaribacter atrinae KACC17473.</title>
        <authorList>
            <person name="Shin S.-K."/>
            <person name="Yi H."/>
        </authorList>
    </citation>
    <scope>NUCLEOTIDE SEQUENCE [LARGE SCALE GENOMIC DNA]</scope>
    <source>
        <strain evidence="1 2">KACC 17473</strain>
    </source>
</reference>
<evidence type="ECO:0000313" key="1">
    <source>
        <dbReference type="EMBL" id="OAD46613.1"/>
    </source>
</evidence>